<dbReference type="InterPro" id="IPR018062">
    <property type="entry name" value="HTH_AraC-typ_CS"/>
</dbReference>
<dbReference type="RefSeq" id="WP_073785989.1">
    <property type="nucleotide sequence ID" value="NZ_JBITHB010000002.1"/>
</dbReference>
<keyword evidence="6" id="KW-1185">Reference proteome</keyword>
<dbReference type="Proteomes" id="UP000186455">
    <property type="component" value="Unassembled WGS sequence"/>
</dbReference>
<proteinExistence type="predicted"/>
<dbReference type="Gene3D" id="1.10.10.60">
    <property type="entry name" value="Homeodomain-like"/>
    <property type="match status" value="2"/>
</dbReference>
<dbReference type="PROSITE" id="PS00041">
    <property type="entry name" value="HTH_ARAC_FAMILY_1"/>
    <property type="match status" value="1"/>
</dbReference>
<evidence type="ECO:0000313" key="6">
    <source>
        <dbReference type="Proteomes" id="UP000186455"/>
    </source>
</evidence>
<dbReference type="GO" id="GO:0003700">
    <property type="term" value="F:DNA-binding transcription factor activity"/>
    <property type="evidence" value="ECO:0007669"/>
    <property type="project" value="InterPro"/>
</dbReference>
<dbReference type="InterPro" id="IPR020449">
    <property type="entry name" value="Tscrpt_reg_AraC-type_HTH"/>
</dbReference>
<name>A0A1Q4V9I0_9ACTN</name>
<dbReference type="STRING" id="1048205.AB852_09190"/>
<dbReference type="GO" id="GO:0043565">
    <property type="term" value="F:sequence-specific DNA binding"/>
    <property type="evidence" value="ECO:0007669"/>
    <property type="project" value="InterPro"/>
</dbReference>
<accession>A0A1Q4V9I0</accession>
<dbReference type="PRINTS" id="PR00032">
    <property type="entry name" value="HTHARAC"/>
</dbReference>
<dbReference type="SUPFAM" id="SSF46689">
    <property type="entry name" value="Homeodomain-like"/>
    <property type="match status" value="2"/>
</dbReference>
<sequence>MAAPLSAPPLGSPALRDPLTRTLELTGAHCALSRGLTAAGDWALAFPAPGRLGVQVVLQGVIWLVMQGIDHPVRLEEGDVTVFSGDRRYTLASDPAVPPIDALPLLQATTETFLHIGGEGRETVVIGGHIDLNTAGKDLLLTVLPPLIHASATTTEAATACWLMNQTLRESRSDAPGAAFAAQHLAQLLLVQVLRIFLTRVNAETHQTGWLRALADDRIAPALRLMHGSPALPWSLAQLARAAAMSRTSFTLRFKEVVGVPPLTYLRAWRMRLAQHTLWLEDTPVSAIASSLGYSSESAFSNAFKRSTGMAPRRYREAVRAS</sequence>
<feature type="domain" description="HTH araC/xylS-type" evidence="4">
    <location>
        <begin position="220"/>
        <end position="318"/>
    </location>
</feature>
<evidence type="ECO:0000256" key="2">
    <source>
        <dbReference type="ARBA" id="ARBA00023125"/>
    </source>
</evidence>
<evidence type="ECO:0000313" key="5">
    <source>
        <dbReference type="EMBL" id="OKH94457.1"/>
    </source>
</evidence>
<keyword evidence="2" id="KW-0238">DNA-binding</keyword>
<gene>
    <name evidence="5" type="ORF">AB852_09190</name>
</gene>
<dbReference type="Pfam" id="PF12833">
    <property type="entry name" value="HTH_18"/>
    <property type="match status" value="1"/>
</dbReference>
<keyword evidence="3" id="KW-0804">Transcription</keyword>
<dbReference type="PANTHER" id="PTHR46796">
    <property type="entry name" value="HTH-TYPE TRANSCRIPTIONAL ACTIVATOR RHAS-RELATED"/>
    <property type="match status" value="1"/>
</dbReference>
<dbReference type="PROSITE" id="PS01124">
    <property type="entry name" value="HTH_ARAC_FAMILY_2"/>
    <property type="match status" value="1"/>
</dbReference>
<dbReference type="InterPro" id="IPR009057">
    <property type="entry name" value="Homeodomain-like_sf"/>
</dbReference>
<dbReference type="SMART" id="SM00342">
    <property type="entry name" value="HTH_ARAC"/>
    <property type="match status" value="1"/>
</dbReference>
<dbReference type="PANTHER" id="PTHR46796:SF7">
    <property type="entry name" value="ARAC FAMILY TRANSCRIPTIONAL REGULATOR"/>
    <property type="match status" value="1"/>
</dbReference>
<organism evidence="5 6">
    <name type="scientific">Streptomyces uncialis</name>
    <dbReference type="NCBI Taxonomy" id="1048205"/>
    <lineage>
        <taxon>Bacteria</taxon>
        <taxon>Bacillati</taxon>
        <taxon>Actinomycetota</taxon>
        <taxon>Actinomycetes</taxon>
        <taxon>Kitasatosporales</taxon>
        <taxon>Streptomycetaceae</taxon>
        <taxon>Streptomyces</taxon>
    </lineage>
</organism>
<dbReference type="InterPro" id="IPR050204">
    <property type="entry name" value="AraC_XylS_family_regulators"/>
</dbReference>
<comment type="caution">
    <text evidence="5">The sequence shown here is derived from an EMBL/GenBank/DDBJ whole genome shotgun (WGS) entry which is preliminary data.</text>
</comment>
<evidence type="ECO:0000256" key="3">
    <source>
        <dbReference type="ARBA" id="ARBA00023163"/>
    </source>
</evidence>
<evidence type="ECO:0000259" key="4">
    <source>
        <dbReference type="PROSITE" id="PS01124"/>
    </source>
</evidence>
<dbReference type="InterPro" id="IPR032783">
    <property type="entry name" value="AraC_lig"/>
</dbReference>
<keyword evidence="1" id="KW-0805">Transcription regulation</keyword>
<evidence type="ECO:0000256" key="1">
    <source>
        <dbReference type="ARBA" id="ARBA00023015"/>
    </source>
</evidence>
<reference evidence="5 6" key="1">
    <citation type="submission" date="2015-06" db="EMBL/GenBank/DDBJ databases">
        <title>Cloning and characterization of the uncialamcin biosynthetic gene cluster.</title>
        <authorList>
            <person name="Yan X."/>
            <person name="Huang T."/>
            <person name="Ge H."/>
            <person name="Shen B."/>
        </authorList>
    </citation>
    <scope>NUCLEOTIDE SEQUENCE [LARGE SCALE GENOMIC DNA]</scope>
    <source>
        <strain evidence="5 6">DCA2648</strain>
    </source>
</reference>
<protein>
    <submittedName>
        <fullName evidence="5">AraC family transcriptional regulator</fullName>
    </submittedName>
</protein>
<dbReference type="InterPro" id="IPR018060">
    <property type="entry name" value="HTH_AraC"/>
</dbReference>
<dbReference type="EMBL" id="LFBV01000002">
    <property type="protein sequence ID" value="OKH94457.1"/>
    <property type="molecule type" value="Genomic_DNA"/>
</dbReference>
<dbReference type="AlphaFoldDB" id="A0A1Q4V9I0"/>
<dbReference type="Pfam" id="PF12852">
    <property type="entry name" value="Cupin_6"/>
    <property type="match status" value="1"/>
</dbReference>